<gene>
    <name evidence="2" type="ORF">DF947_18775</name>
</gene>
<keyword evidence="3" id="KW-1185">Reference proteome</keyword>
<evidence type="ECO:0000313" key="3">
    <source>
        <dbReference type="Proteomes" id="UP000245391"/>
    </source>
</evidence>
<accession>A0A317EZ35</accession>
<dbReference type="AlphaFoldDB" id="A0A317EZ35"/>
<proteinExistence type="inferred from homology"/>
<comment type="similarity">
    <text evidence="1">Belongs to the ROK (NagC/XylR) family.</text>
</comment>
<dbReference type="RefSeq" id="WP_109931796.1">
    <property type="nucleotide sequence ID" value="NZ_QGNY01000007.1"/>
</dbReference>
<comment type="caution">
    <text evidence="2">The sequence shown here is derived from an EMBL/GenBank/DDBJ whole genome shotgun (WGS) entry which is preliminary data.</text>
</comment>
<sequence>MHEHVILGADIGGSHITAALVDVKAGVLVPESSNREKIDSKGSALEIIHSWCRVITKTLNGLPHSGRVAIAMPGPFDYEKGMSYMKGMDKYDALYGMNVREMMLAELGQMVSEIHFINDAGCFLQGELAHGKASAYDKVMGFTLGTGFGSAKGVSGKATDADYWRYPFMGGICENFFSSRWFTSRYSEYSGLDAPNVKQLIEAAELGSPMLQLFDEFSMNFGIFLSQIYKKETFDCIVLGGNISNAWPLFLPQLRYYLSIRSVAAPVYISTYGESAALIGAACSIC</sequence>
<evidence type="ECO:0000256" key="1">
    <source>
        <dbReference type="ARBA" id="ARBA00006479"/>
    </source>
</evidence>
<dbReference type="OrthoDB" id="49666at2"/>
<dbReference type="EMBL" id="QGNY01000007">
    <property type="protein sequence ID" value="PWS30466.1"/>
    <property type="molecule type" value="Genomic_DNA"/>
</dbReference>
<dbReference type="PANTHER" id="PTHR18964:SF149">
    <property type="entry name" value="BIFUNCTIONAL UDP-N-ACETYLGLUCOSAMINE 2-EPIMERASE_N-ACETYLMANNOSAMINE KINASE"/>
    <property type="match status" value="1"/>
</dbReference>
<reference evidence="3" key="1">
    <citation type="submission" date="2018-05" db="EMBL/GenBank/DDBJ databases">
        <title>Pedobacter paludis sp. nov., isolated from wetland soil.</title>
        <authorList>
            <person name="Zhang Y."/>
        </authorList>
    </citation>
    <scope>NUCLEOTIDE SEQUENCE [LARGE SCALE GENOMIC DNA]</scope>
    <source>
        <strain evidence="3">R-8</strain>
    </source>
</reference>
<dbReference type="SUPFAM" id="SSF53067">
    <property type="entry name" value="Actin-like ATPase domain"/>
    <property type="match status" value="1"/>
</dbReference>
<dbReference type="Gene3D" id="3.30.420.40">
    <property type="match status" value="3"/>
</dbReference>
<protein>
    <recommendedName>
        <fullName evidence="4">ROK family protein</fullName>
    </recommendedName>
</protein>
<dbReference type="CDD" id="cd23763">
    <property type="entry name" value="ASKHA_ATPase_ROK"/>
    <property type="match status" value="1"/>
</dbReference>
<evidence type="ECO:0000313" key="2">
    <source>
        <dbReference type="EMBL" id="PWS30466.1"/>
    </source>
</evidence>
<dbReference type="Proteomes" id="UP000245391">
    <property type="component" value="Unassembled WGS sequence"/>
</dbReference>
<evidence type="ECO:0008006" key="4">
    <source>
        <dbReference type="Google" id="ProtNLM"/>
    </source>
</evidence>
<dbReference type="PANTHER" id="PTHR18964">
    <property type="entry name" value="ROK (REPRESSOR, ORF, KINASE) FAMILY"/>
    <property type="match status" value="1"/>
</dbReference>
<name>A0A317EZ35_9SPHI</name>
<dbReference type="InterPro" id="IPR043129">
    <property type="entry name" value="ATPase_NBD"/>
</dbReference>
<dbReference type="InterPro" id="IPR000600">
    <property type="entry name" value="ROK"/>
</dbReference>
<dbReference type="Pfam" id="PF00480">
    <property type="entry name" value="ROK"/>
    <property type="match status" value="1"/>
</dbReference>
<organism evidence="2 3">
    <name type="scientific">Pedobacter paludis</name>
    <dbReference type="NCBI Taxonomy" id="2203212"/>
    <lineage>
        <taxon>Bacteria</taxon>
        <taxon>Pseudomonadati</taxon>
        <taxon>Bacteroidota</taxon>
        <taxon>Sphingobacteriia</taxon>
        <taxon>Sphingobacteriales</taxon>
        <taxon>Sphingobacteriaceae</taxon>
        <taxon>Pedobacter</taxon>
    </lineage>
</organism>